<dbReference type="OrthoDB" id="9797506at2"/>
<evidence type="ECO:0000313" key="2">
    <source>
        <dbReference type="Proteomes" id="UP000295493"/>
    </source>
</evidence>
<sequence>MLEHLPRWLGQAMSGLRAGADKLVIARPDLGSFEAIRLASPAFANGARLPERFTEDGEGVSPPLFWTGVPEGTKHLALIVEDADAPAPRPLVHAVVWDLPPEDGELKEGEIRADREREEPRGDVGRNSYFGEGWLPPDPPTGHGVHTYAFQIFALSECDDPGANPGRSAVVKAMQDKVLAAGLLTGTYSRGEAAPAGTVKVGRVGLARG</sequence>
<proteinExistence type="predicted"/>
<gene>
    <name evidence="1" type="ORF">EV664_102222</name>
</gene>
<keyword evidence="2" id="KW-1185">Reference proteome</keyword>
<dbReference type="InterPro" id="IPR008914">
    <property type="entry name" value="PEBP"/>
</dbReference>
<dbReference type="Gene3D" id="3.90.280.10">
    <property type="entry name" value="PEBP-like"/>
    <property type="match status" value="1"/>
</dbReference>
<evidence type="ECO:0008006" key="3">
    <source>
        <dbReference type="Google" id="ProtNLM"/>
    </source>
</evidence>
<protein>
    <recommendedName>
        <fullName evidence="3">PBP family phospholipid-binding protein</fullName>
    </recommendedName>
</protein>
<dbReference type="EMBL" id="SNWD01000002">
    <property type="protein sequence ID" value="TDN85516.1"/>
    <property type="molecule type" value="Genomic_DNA"/>
</dbReference>
<dbReference type="InterPro" id="IPR005247">
    <property type="entry name" value="YbhB_YbcL/LppC-like"/>
</dbReference>
<dbReference type="RefSeq" id="WP_133494447.1">
    <property type="nucleotide sequence ID" value="NZ_BMLU01000002.1"/>
</dbReference>
<comment type="caution">
    <text evidence="1">The sequence shown here is derived from an EMBL/GenBank/DDBJ whole genome shotgun (WGS) entry which is preliminary data.</text>
</comment>
<organism evidence="1 2">
    <name type="scientific">Stakelama pacifica</name>
    <dbReference type="NCBI Taxonomy" id="517720"/>
    <lineage>
        <taxon>Bacteria</taxon>
        <taxon>Pseudomonadati</taxon>
        <taxon>Pseudomonadota</taxon>
        <taxon>Alphaproteobacteria</taxon>
        <taxon>Sphingomonadales</taxon>
        <taxon>Sphingomonadaceae</taxon>
        <taxon>Stakelama</taxon>
    </lineage>
</organism>
<evidence type="ECO:0000313" key="1">
    <source>
        <dbReference type="EMBL" id="TDN85516.1"/>
    </source>
</evidence>
<dbReference type="PANTHER" id="PTHR30289">
    <property type="entry name" value="UNCHARACTERIZED PROTEIN YBCL-RELATED"/>
    <property type="match status" value="1"/>
</dbReference>
<dbReference type="PANTHER" id="PTHR30289:SF1">
    <property type="entry name" value="PEBP (PHOSPHATIDYLETHANOLAMINE-BINDING PROTEIN) FAMILY PROTEIN"/>
    <property type="match status" value="1"/>
</dbReference>
<reference evidence="1 2" key="1">
    <citation type="submission" date="2019-03" db="EMBL/GenBank/DDBJ databases">
        <title>Genomic Encyclopedia of Type Strains, Phase IV (KMG-IV): sequencing the most valuable type-strain genomes for metagenomic binning, comparative biology and taxonomic classification.</title>
        <authorList>
            <person name="Goeker M."/>
        </authorList>
    </citation>
    <scope>NUCLEOTIDE SEQUENCE [LARGE SCALE GENOMIC DNA]</scope>
    <source>
        <strain evidence="1 2">DSM 25059</strain>
    </source>
</reference>
<dbReference type="InterPro" id="IPR036610">
    <property type="entry name" value="PEBP-like_sf"/>
</dbReference>
<dbReference type="Proteomes" id="UP000295493">
    <property type="component" value="Unassembled WGS sequence"/>
</dbReference>
<accession>A0A4R6FUH1</accession>
<dbReference type="Pfam" id="PF01161">
    <property type="entry name" value="PBP"/>
    <property type="match status" value="1"/>
</dbReference>
<dbReference type="CDD" id="cd00865">
    <property type="entry name" value="PEBP_bact_arch"/>
    <property type="match status" value="1"/>
</dbReference>
<dbReference type="AlphaFoldDB" id="A0A4R6FUH1"/>
<name>A0A4R6FUH1_9SPHN</name>
<dbReference type="NCBIfam" id="TIGR00481">
    <property type="entry name" value="YbhB/YbcL family Raf kinase inhibitor-like protein"/>
    <property type="match status" value="1"/>
</dbReference>
<dbReference type="SUPFAM" id="SSF49777">
    <property type="entry name" value="PEBP-like"/>
    <property type="match status" value="1"/>
</dbReference>